<gene>
    <name evidence="2" type="ORF">M422DRAFT_253497</name>
</gene>
<evidence type="ECO:0000313" key="2">
    <source>
        <dbReference type="EMBL" id="KIJ43292.1"/>
    </source>
</evidence>
<dbReference type="AlphaFoldDB" id="A0A0C9VMZ5"/>
<feature type="compositionally biased region" description="Polar residues" evidence="1">
    <location>
        <begin position="195"/>
        <end position="214"/>
    </location>
</feature>
<organism evidence="2 3">
    <name type="scientific">Sphaerobolus stellatus (strain SS14)</name>
    <dbReference type="NCBI Taxonomy" id="990650"/>
    <lineage>
        <taxon>Eukaryota</taxon>
        <taxon>Fungi</taxon>
        <taxon>Dikarya</taxon>
        <taxon>Basidiomycota</taxon>
        <taxon>Agaricomycotina</taxon>
        <taxon>Agaricomycetes</taxon>
        <taxon>Phallomycetidae</taxon>
        <taxon>Geastrales</taxon>
        <taxon>Sphaerobolaceae</taxon>
        <taxon>Sphaerobolus</taxon>
    </lineage>
</organism>
<feature type="region of interest" description="Disordered" evidence="1">
    <location>
        <begin position="150"/>
        <end position="246"/>
    </location>
</feature>
<dbReference type="HOGENOM" id="CLU_874850_0_0_1"/>
<proteinExistence type="predicted"/>
<reference evidence="2 3" key="1">
    <citation type="submission" date="2014-06" db="EMBL/GenBank/DDBJ databases">
        <title>Evolutionary Origins and Diversification of the Mycorrhizal Mutualists.</title>
        <authorList>
            <consortium name="DOE Joint Genome Institute"/>
            <consortium name="Mycorrhizal Genomics Consortium"/>
            <person name="Kohler A."/>
            <person name="Kuo A."/>
            <person name="Nagy L.G."/>
            <person name="Floudas D."/>
            <person name="Copeland A."/>
            <person name="Barry K.W."/>
            <person name="Cichocki N."/>
            <person name="Veneault-Fourrey C."/>
            <person name="LaButti K."/>
            <person name="Lindquist E.A."/>
            <person name="Lipzen A."/>
            <person name="Lundell T."/>
            <person name="Morin E."/>
            <person name="Murat C."/>
            <person name="Riley R."/>
            <person name="Ohm R."/>
            <person name="Sun H."/>
            <person name="Tunlid A."/>
            <person name="Henrissat B."/>
            <person name="Grigoriev I.V."/>
            <person name="Hibbett D.S."/>
            <person name="Martin F."/>
        </authorList>
    </citation>
    <scope>NUCLEOTIDE SEQUENCE [LARGE SCALE GENOMIC DNA]</scope>
    <source>
        <strain evidence="2 3">SS14</strain>
    </source>
</reference>
<dbReference type="Proteomes" id="UP000054279">
    <property type="component" value="Unassembled WGS sequence"/>
</dbReference>
<sequence length="318" mass="35447">MGLRRPLTGLELGVITEAFKFKNSRATVTAILPNGKSHASSSVAVNSNEKIRPRDLRNYFTRHNILIHCACMLIAKTKDEKAQCILKFRQRKTKPPVTWCTHYELEIGYFRNCKDKPYIDQTYWYAVERPCSTTVLKSLEILEVSRATCAQPRTPEKSRKTRSSLSQVATGIRKPLENAANNLKKSLKGKKKQTRSPSSERYASLSPTPTTSSVEAYRMTNGPHTQWSSESAGPSSATSVSAPGPSSPASEGCFRVLFTQANKEFKNIAPYIGQASNRDVGGPAYELEGVLNKCDHCRKFFLPVAYKIHVQKELGLNN</sequence>
<keyword evidence="3" id="KW-1185">Reference proteome</keyword>
<accession>A0A0C9VMZ5</accession>
<evidence type="ECO:0000313" key="3">
    <source>
        <dbReference type="Proteomes" id="UP000054279"/>
    </source>
</evidence>
<feature type="compositionally biased region" description="Basic residues" evidence="1">
    <location>
        <begin position="185"/>
        <end position="194"/>
    </location>
</feature>
<protein>
    <submittedName>
        <fullName evidence="2">Uncharacterized protein</fullName>
    </submittedName>
</protein>
<evidence type="ECO:0000256" key="1">
    <source>
        <dbReference type="SAM" id="MobiDB-lite"/>
    </source>
</evidence>
<feature type="compositionally biased region" description="Low complexity" evidence="1">
    <location>
        <begin position="228"/>
        <end position="246"/>
    </location>
</feature>
<name>A0A0C9VMZ5_SPHS4</name>
<dbReference type="EMBL" id="KN837124">
    <property type="protein sequence ID" value="KIJ43292.1"/>
    <property type="molecule type" value="Genomic_DNA"/>
</dbReference>